<dbReference type="RefSeq" id="WP_273737607.1">
    <property type="nucleotide sequence ID" value="NZ_JAQIVI010000091.1"/>
</dbReference>
<evidence type="ECO:0000313" key="3">
    <source>
        <dbReference type="Proteomes" id="UP001596383"/>
    </source>
</evidence>
<dbReference type="Proteomes" id="UP001596383">
    <property type="component" value="Unassembled WGS sequence"/>
</dbReference>
<proteinExistence type="predicted"/>
<keyword evidence="1" id="KW-1133">Transmembrane helix</keyword>
<dbReference type="InterPro" id="IPR036390">
    <property type="entry name" value="WH_DNA-bd_sf"/>
</dbReference>
<dbReference type="Gene3D" id="1.10.10.10">
    <property type="entry name" value="Winged helix-like DNA-binding domain superfamily/Winged helix DNA-binding domain"/>
    <property type="match status" value="1"/>
</dbReference>
<reference evidence="2 3" key="1">
    <citation type="journal article" date="2019" name="Int. J. Syst. Evol. Microbiol.">
        <title>The Global Catalogue of Microorganisms (GCM) 10K type strain sequencing project: providing services to taxonomists for standard genome sequencing and annotation.</title>
        <authorList>
            <consortium name="The Broad Institute Genomics Platform"/>
            <consortium name="The Broad Institute Genome Sequencing Center for Infectious Disease"/>
            <person name="Wu L."/>
            <person name="Ma J."/>
        </authorList>
    </citation>
    <scope>NUCLEOTIDE SEQUENCE [LARGE SCALE GENOMIC DNA]</scope>
    <source>
        <strain evidence="2 3">LMG 29247</strain>
    </source>
</reference>
<dbReference type="SUPFAM" id="SSF46785">
    <property type="entry name" value="Winged helix' DNA-binding domain"/>
    <property type="match status" value="1"/>
</dbReference>
<dbReference type="AlphaFoldDB" id="A0ABD5SHM5"/>
<name>A0ABD5SHM5_9EURY</name>
<dbReference type="EMBL" id="JBHSWV010000091">
    <property type="protein sequence ID" value="MFC6764548.1"/>
    <property type="molecule type" value="Genomic_DNA"/>
</dbReference>
<keyword evidence="1" id="KW-0472">Membrane</keyword>
<keyword evidence="3" id="KW-1185">Reference proteome</keyword>
<evidence type="ECO:0000256" key="1">
    <source>
        <dbReference type="SAM" id="Phobius"/>
    </source>
</evidence>
<evidence type="ECO:0000313" key="2">
    <source>
        <dbReference type="EMBL" id="MFC6764548.1"/>
    </source>
</evidence>
<gene>
    <name evidence="2" type="ORF">ACFQE6_05715</name>
</gene>
<keyword evidence="1" id="KW-0812">Transmembrane</keyword>
<comment type="caution">
    <text evidence="2">The sequence shown here is derived from an EMBL/GenBank/DDBJ whole genome shotgun (WGS) entry which is preliminary data.</text>
</comment>
<feature type="transmembrane region" description="Helical" evidence="1">
    <location>
        <begin position="6"/>
        <end position="26"/>
    </location>
</feature>
<organism evidence="2 3">
    <name type="scientific">Natrinema soli</name>
    <dbReference type="NCBI Taxonomy" id="1930624"/>
    <lineage>
        <taxon>Archaea</taxon>
        <taxon>Methanobacteriati</taxon>
        <taxon>Methanobacteriota</taxon>
        <taxon>Stenosarchaea group</taxon>
        <taxon>Halobacteria</taxon>
        <taxon>Halobacteriales</taxon>
        <taxon>Natrialbaceae</taxon>
        <taxon>Natrinema</taxon>
    </lineage>
</organism>
<accession>A0ABD5SHM5</accession>
<feature type="transmembrane region" description="Helical" evidence="1">
    <location>
        <begin position="38"/>
        <end position="56"/>
    </location>
</feature>
<feature type="transmembrane region" description="Helical" evidence="1">
    <location>
        <begin position="62"/>
        <end position="80"/>
    </location>
</feature>
<sequence>MDGLTPFAGYNLAVGIVVALELLYFLWLEESVTAYRRFMLLTVAGLVLAVIGGPITELFAPSLIHWVHGIAALLVILGFYDPVLNDVRTTEWARVLLNDPDRIRQQDDWMTPMDDKILEMMHGTNLTLTPSIVAFNTGFSQKEVNRRLIKLADHGFVEKIERGKYRLTRRGEQYLCGQFDTVSITDDETGVQS</sequence>
<dbReference type="InterPro" id="IPR036388">
    <property type="entry name" value="WH-like_DNA-bd_sf"/>
</dbReference>
<protein>
    <submittedName>
        <fullName evidence="2">ArsR family transcriptional regulator</fullName>
    </submittedName>
</protein>